<sequence>MTEKKSIINHIKLISLFFHVSKIRKNPSMRIIARCFSHSSYRIFGLAPYLLREF</sequence>
<organism evidence="1">
    <name type="scientific">marine metagenome</name>
    <dbReference type="NCBI Taxonomy" id="408172"/>
    <lineage>
        <taxon>unclassified sequences</taxon>
        <taxon>metagenomes</taxon>
        <taxon>ecological metagenomes</taxon>
    </lineage>
</organism>
<proteinExistence type="predicted"/>
<protein>
    <submittedName>
        <fullName evidence="1">Uncharacterized protein</fullName>
    </submittedName>
</protein>
<gene>
    <name evidence="1" type="ORF">METZ01_LOCUS502023</name>
</gene>
<dbReference type="AlphaFoldDB" id="A0A383DXU5"/>
<name>A0A383DXU5_9ZZZZ</name>
<evidence type="ECO:0000313" key="1">
    <source>
        <dbReference type="EMBL" id="SVE49169.1"/>
    </source>
</evidence>
<accession>A0A383DXU5</accession>
<dbReference type="EMBL" id="UINC01221010">
    <property type="protein sequence ID" value="SVE49169.1"/>
    <property type="molecule type" value="Genomic_DNA"/>
</dbReference>
<reference evidence="1" key="1">
    <citation type="submission" date="2018-05" db="EMBL/GenBank/DDBJ databases">
        <authorList>
            <person name="Lanie J.A."/>
            <person name="Ng W.-L."/>
            <person name="Kazmierczak K.M."/>
            <person name="Andrzejewski T.M."/>
            <person name="Davidsen T.M."/>
            <person name="Wayne K.J."/>
            <person name="Tettelin H."/>
            <person name="Glass J.I."/>
            <person name="Rusch D."/>
            <person name="Podicherti R."/>
            <person name="Tsui H.-C.T."/>
            <person name="Winkler M.E."/>
        </authorList>
    </citation>
    <scope>NUCLEOTIDE SEQUENCE</scope>
</reference>